<dbReference type="GO" id="GO:0005524">
    <property type="term" value="F:ATP binding"/>
    <property type="evidence" value="ECO:0007669"/>
    <property type="project" value="UniProtKB-UniRule"/>
</dbReference>
<dbReference type="InterPro" id="IPR005762">
    <property type="entry name" value="MurD"/>
</dbReference>
<dbReference type="PANTHER" id="PTHR43692">
    <property type="entry name" value="UDP-N-ACETYLMURAMOYLALANINE--D-GLUTAMATE LIGASE"/>
    <property type="match status" value="1"/>
</dbReference>
<evidence type="ECO:0000256" key="2">
    <source>
        <dbReference type="ARBA" id="ARBA00004752"/>
    </source>
</evidence>
<dbReference type="Gene3D" id="3.90.190.20">
    <property type="entry name" value="Mur ligase, C-terminal domain"/>
    <property type="match status" value="1"/>
</dbReference>
<dbReference type="SUPFAM" id="SSF53623">
    <property type="entry name" value="MurD-like peptide ligases, catalytic domain"/>
    <property type="match status" value="1"/>
</dbReference>
<dbReference type="RefSeq" id="WP_085882729.1">
    <property type="nucleotide sequence ID" value="NZ_FWFR01000001.1"/>
</dbReference>
<dbReference type="Gene3D" id="3.40.50.720">
    <property type="entry name" value="NAD(P)-binding Rossmann-like Domain"/>
    <property type="match status" value="1"/>
</dbReference>
<dbReference type="FunCoup" id="A0A1Y5SCH7">
    <property type="interactions" value="521"/>
</dbReference>
<dbReference type="InterPro" id="IPR004101">
    <property type="entry name" value="Mur_ligase_C"/>
</dbReference>
<keyword evidence="3 7" id="KW-0963">Cytoplasm</keyword>
<dbReference type="UniPathway" id="UPA00219"/>
<dbReference type="GO" id="GO:0009252">
    <property type="term" value="P:peptidoglycan biosynthetic process"/>
    <property type="evidence" value="ECO:0007669"/>
    <property type="project" value="UniProtKB-UniRule"/>
</dbReference>
<dbReference type="AlphaFoldDB" id="A0A1Y5SCH7"/>
<dbReference type="InterPro" id="IPR036615">
    <property type="entry name" value="Mur_ligase_C_dom_sf"/>
</dbReference>
<keyword evidence="7 8" id="KW-0961">Cell wall biogenesis/degradation</keyword>
<evidence type="ECO:0000259" key="10">
    <source>
        <dbReference type="Pfam" id="PF08245"/>
    </source>
</evidence>
<keyword evidence="5 7" id="KW-0547">Nucleotide-binding</keyword>
<evidence type="ECO:0000256" key="1">
    <source>
        <dbReference type="ARBA" id="ARBA00004496"/>
    </source>
</evidence>
<dbReference type="Pfam" id="PF02875">
    <property type="entry name" value="Mur_ligase_C"/>
    <property type="match status" value="1"/>
</dbReference>
<dbReference type="InParanoid" id="A0A1Y5SCH7"/>
<keyword evidence="7 8" id="KW-0132">Cell division</keyword>
<dbReference type="InterPro" id="IPR036565">
    <property type="entry name" value="Mur-like_cat_sf"/>
</dbReference>
<dbReference type="NCBIfam" id="TIGR01087">
    <property type="entry name" value="murD"/>
    <property type="match status" value="1"/>
</dbReference>
<dbReference type="OrthoDB" id="9809796at2"/>
<gene>
    <name evidence="7 11" type="primary">murD</name>
    <name evidence="11" type="ORF">OCH7691_01522</name>
</gene>
<dbReference type="GO" id="GO:0008764">
    <property type="term" value="F:UDP-N-acetylmuramoylalanine-D-glutamate ligase activity"/>
    <property type="evidence" value="ECO:0007669"/>
    <property type="project" value="UniProtKB-UniRule"/>
</dbReference>
<comment type="catalytic activity">
    <reaction evidence="7 8">
        <text>UDP-N-acetyl-alpha-D-muramoyl-L-alanine + D-glutamate + ATP = UDP-N-acetyl-alpha-D-muramoyl-L-alanyl-D-glutamate + ADP + phosphate + H(+)</text>
        <dbReference type="Rhea" id="RHEA:16429"/>
        <dbReference type="ChEBI" id="CHEBI:15378"/>
        <dbReference type="ChEBI" id="CHEBI:29986"/>
        <dbReference type="ChEBI" id="CHEBI:30616"/>
        <dbReference type="ChEBI" id="CHEBI:43474"/>
        <dbReference type="ChEBI" id="CHEBI:83898"/>
        <dbReference type="ChEBI" id="CHEBI:83900"/>
        <dbReference type="ChEBI" id="CHEBI:456216"/>
        <dbReference type="EC" id="6.3.2.9"/>
    </reaction>
</comment>
<dbReference type="Pfam" id="PF08245">
    <property type="entry name" value="Mur_ligase_M"/>
    <property type="match status" value="1"/>
</dbReference>
<comment type="subcellular location">
    <subcellularLocation>
        <location evidence="1 7 8">Cytoplasm</location>
    </subcellularLocation>
</comment>
<evidence type="ECO:0000256" key="4">
    <source>
        <dbReference type="ARBA" id="ARBA00022598"/>
    </source>
</evidence>
<dbReference type="SUPFAM" id="SSF53244">
    <property type="entry name" value="MurD-like peptide ligases, peptide-binding domain"/>
    <property type="match status" value="1"/>
</dbReference>
<evidence type="ECO:0000256" key="7">
    <source>
        <dbReference type="HAMAP-Rule" id="MF_00639"/>
    </source>
</evidence>
<dbReference type="GO" id="GO:0051301">
    <property type="term" value="P:cell division"/>
    <property type="evidence" value="ECO:0007669"/>
    <property type="project" value="UniProtKB-KW"/>
</dbReference>
<comment type="pathway">
    <text evidence="2 7 8">Cell wall biogenesis; peptidoglycan biosynthesis.</text>
</comment>
<accession>A0A1Y5SCH7</accession>
<keyword evidence="7 8" id="KW-0131">Cell cycle</keyword>
<evidence type="ECO:0000256" key="6">
    <source>
        <dbReference type="ARBA" id="ARBA00022840"/>
    </source>
</evidence>
<evidence type="ECO:0000313" key="12">
    <source>
        <dbReference type="Proteomes" id="UP000193200"/>
    </source>
</evidence>
<dbReference type="InterPro" id="IPR013221">
    <property type="entry name" value="Mur_ligase_cen"/>
</dbReference>
<dbReference type="Proteomes" id="UP000193200">
    <property type="component" value="Unassembled WGS sequence"/>
</dbReference>
<evidence type="ECO:0000256" key="5">
    <source>
        <dbReference type="ARBA" id="ARBA00022741"/>
    </source>
</evidence>
<evidence type="ECO:0000256" key="3">
    <source>
        <dbReference type="ARBA" id="ARBA00022490"/>
    </source>
</evidence>
<organism evidence="11 12">
    <name type="scientific">Oceanibacterium hippocampi</name>
    <dbReference type="NCBI Taxonomy" id="745714"/>
    <lineage>
        <taxon>Bacteria</taxon>
        <taxon>Pseudomonadati</taxon>
        <taxon>Pseudomonadota</taxon>
        <taxon>Alphaproteobacteria</taxon>
        <taxon>Sneathiellales</taxon>
        <taxon>Sneathiellaceae</taxon>
        <taxon>Oceanibacterium</taxon>
    </lineage>
</organism>
<dbReference type="EC" id="6.3.2.9" evidence="7 8"/>
<evidence type="ECO:0000256" key="8">
    <source>
        <dbReference type="RuleBase" id="RU003664"/>
    </source>
</evidence>
<comment type="similarity">
    <text evidence="7">Belongs to the MurCDEF family.</text>
</comment>
<keyword evidence="6 7" id="KW-0067">ATP-binding</keyword>
<name>A0A1Y5SCH7_9PROT</name>
<dbReference type="Gene3D" id="3.40.1190.10">
    <property type="entry name" value="Mur-like, catalytic domain"/>
    <property type="match status" value="1"/>
</dbReference>
<dbReference type="HAMAP" id="MF_00639">
    <property type="entry name" value="MurD"/>
    <property type="match status" value="1"/>
</dbReference>
<keyword evidence="7 8" id="KW-0133">Cell shape</keyword>
<evidence type="ECO:0000259" key="9">
    <source>
        <dbReference type="Pfam" id="PF02875"/>
    </source>
</evidence>
<keyword evidence="12" id="KW-1185">Reference proteome</keyword>
<dbReference type="SUPFAM" id="SSF51984">
    <property type="entry name" value="MurCD N-terminal domain"/>
    <property type="match status" value="1"/>
</dbReference>
<dbReference type="EMBL" id="FWFR01000001">
    <property type="protein sequence ID" value="SLN37290.1"/>
    <property type="molecule type" value="Genomic_DNA"/>
</dbReference>
<dbReference type="GO" id="GO:0005737">
    <property type="term" value="C:cytoplasm"/>
    <property type="evidence" value="ECO:0007669"/>
    <property type="project" value="UniProtKB-SubCell"/>
</dbReference>
<feature type="domain" description="Mur ligase central" evidence="10">
    <location>
        <begin position="115"/>
        <end position="297"/>
    </location>
</feature>
<keyword evidence="7 8" id="KW-0573">Peptidoglycan synthesis</keyword>
<sequence>MIVIDSYRNRDVAVFGLGKSGLSTAAALAAGGARPVLWDDDEGRCAAAAAAGYRLADPAGADWPTDGPLVLSPGVPLHGPTPHPVVDRARAAGQEIIGDVELFLRQDLPARRVGITGTNGKSTTTALLGHILAEAGYSVAVGGNLGDPVLSLDPLDGAGIHVLELSSYQLDLAPSWSGDVSVLLNISPDHLDRHGGMAGYLAAKRKIFARQSGNQVAVVGVDDRTTDGIRRDLERRASGPVVPIGVGRRLDGGVYVVDGMLFDGRGQSAEWMAELKDARALPGRHNWQNAAAAAAAALSLGLEHGAVADGILSYPGLAHRQEIVGRCEGIRFVNDSKATNVDAATRALASYGTIYWIAGGRAKGESLDPLSPYFDRIRGAWLIGEAAEDFAGFLGRRVRTEISGTLARAVEAAWRAARADGEPDAVVLLSPACASFDQFANFEARGEAFRAAVAALPEACETEAGR</sequence>
<feature type="binding site" evidence="7">
    <location>
        <begin position="117"/>
        <end position="123"/>
    </location>
    <ligand>
        <name>ATP</name>
        <dbReference type="ChEBI" id="CHEBI:30616"/>
    </ligand>
</feature>
<reference evidence="11 12" key="1">
    <citation type="submission" date="2017-03" db="EMBL/GenBank/DDBJ databases">
        <authorList>
            <person name="Afonso C.L."/>
            <person name="Miller P.J."/>
            <person name="Scott M.A."/>
            <person name="Spackman E."/>
            <person name="Goraichik I."/>
            <person name="Dimitrov K.M."/>
            <person name="Suarez D.L."/>
            <person name="Swayne D.E."/>
        </authorList>
    </citation>
    <scope>NUCLEOTIDE SEQUENCE [LARGE SCALE GENOMIC DNA]</scope>
    <source>
        <strain evidence="11 12">CECT 7691</strain>
    </source>
</reference>
<keyword evidence="4 7" id="KW-0436">Ligase</keyword>
<comment type="function">
    <text evidence="7 8">Cell wall formation. Catalyzes the addition of glutamate to the nucleotide precursor UDP-N-acetylmuramoyl-L-alanine (UMA).</text>
</comment>
<proteinExistence type="inferred from homology"/>
<protein>
    <recommendedName>
        <fullName evidence="7 8">UDP-N-acetylmuramoylalanine--D-glutamate ligase</fullName>
        <ecNumber evidence="7 8">6.3.2.9</ecNumber>
    </recommendedName>
    <alternativeName>
        <fullName evidence="7">D-glutamic acid-adding enzyme</fullName>
    </alternativeName>
    <alternativeName>
        <fullName evidence="7">UDP-N-acetylmuramoyl-L-alanyl-D-glutamate synthetase</fullName>
    </alternativeName>
</protein>
<dbReference type="GO" id="GO:0008360">
    <property type="term" value="P:regulation of cell shape"/>
    <property type="evidence" value="ECO:0007669"/>
    <property type="project" value="UniProtKB-KW"/>
</dbReference>
<evidence type="ECO:0000313" key="11">
    <source>
        <dbReference type="EMBL" id="SLN37290.1"/>
    </source>
</evidence>
<dbReference type="GO" id="GO:0071555">
    <property type="term" value="P:cell wall organization"/>
    <property type="evidence" value="ECO:0007669"/>
    <property type="project" value="UniProtKB-KW"/>
</dbReference>
<feature type="domain" description="Mur ligase C-terminal" evidence="9">
    <location>
        <begin position="319"/>
        <end position="433"/>
    </location>
</feature>
<dbReference type="PANTHER" id="PTHR43692:SF1">
    <property type="entry name" value="UDP-N-ACETYLMURAMOYLALANINE--D-GLUTAMATE LIGASE"/>
    <property type="match status" value="1"/>
</dbReference>